<dbReference type="Proteomes" id="UP000199440">
    <property type="component" value="Unassembled WGS sequence"/>
</dbReference>
<dbReference type="PANTHER" id="PTHR48081:SF13">
    <property type="entry name" value="ALPHA_BETA HYDROLASE"/>
    <property type="match status" value="1"/>
</dbReference>
<organism evidence="3 4">
    <name type="scientific">Kriegella aquimaris</name>
    <dbReference type="NCBI Taxonomy" id="192904"/>
    <lineage>
        <taxon>Bacteria</taxon>
        <taxon>Pseudomonadati</taxon>
        <taxon>Bacteroidota</taxon>
        <taxon>Flavobacteriia</taxon>
        <taxon>Flavobacteriales</taxon>
        <taxon>Flavobacteriaceae</taxon>
        <taxon>Kriegella</taxon>
    </lineage>
</organism>
<dbReference type="Gene3D" id="3.40.50.1820">
    <property type="entry name" value="alpha/beta hydrolase"/>
    <property type="match status" value="1"/>
</dbReference>
<dbReference type="InterPro" id="IPR049492">
    <property type="entry name" value="BD-FAE-like_dom"/>
</dbReference>
<dbReference type="STRING" id="192904.SAMN04488514_10129"/>
<dbReference type="EMBL" id="FNGV01000001">
    <property type="protein sequence ID" value="SDL21288.1"/>
    <property type="molecule type" value="Genomic_DNA"/>
</dbReference>
<dbReference type="GO" id="GO:0016787">
    <property type="term" value="F:hydrolase activity"/>
    <property type="evidence" value="ECO:0007669"/>
    <property type="project" value="UniProtKB-KW"/>
</dbReference>
<name>A0A1G9I7T7_9FLAO</name>
<evidence type="ECO:0000259" key="2">
    <source>
        <dbReference type="Pfam" id="PF20434"/>
    </source>
</evidence>
<gene>
    <name evidence="3" type="ORF">SAMN04488514_10129</name>
</gene>
<accession>A0A1G9I7T7</accession>
<keyword evidence="1" id="KW-0378">Hydrolase</keyword>
<dbReference type="PANTHER" id="PTHR48081">
    <property type="entry name" value="AB HYDROLASE SUPERFAMILY PROTEIN C4A8.06C"/>
    <property type="match status" value="1"/>
</dbReference>
<proteinExistence type="predicted"/>
<protein>
    <submittedName>
        <fullName evidence="3">Acetyl esterase/lipase</fullName>
    </submittedName>
</protein>
<evidence type="ECO:0000313" key="4">
    <source>
        <dbReference type="Proteomes" id="UP000199440"/>
    </source>
</evidence>
<feature type="domain" description="BD-FAE-like" evidence="2">
    <location>
        <begin position="78"/>
        <end position="274"/>
    </location>
</feature>
<dbReference type="Pfam" id="PF20434">
    <property type="entry name" value="BD-FAE"/>
    <property type="match status" value="1"/>
</dbReference>
<dbReference type="InterPro" id="IPR050300">
    <property type="entry name" value="GDXG_lipolytic_enzyme"/>
</dbReference>
<evidence type="ECO:0000256" key="1">
    <source>
        <dbReference type="ARBA" id="ARBA00022801"/>
    </source>
</evidence>
<dbReference type="SUPFAM" id="SSF53474">
    <property type="entry name" value="alpha/beta-Hydrolases"/>
    <property type="match status" value="1"/>
</dbReference>
<sequence length="318" mass="35247">MVKKCITALFIITCLTACKTQPYDVSVPPDGYTSNTTLKIAYATGALKLIESEFPVPSDLKEYKDVTYKTVDSTHLKLDIYHSKTMAQNTPLIVFVHGGAWKKGNKQDYLRYLVDYAKKGYVTATVQYRFTPKVTYPEMIEDVGDAIIWLKKNADDYHIDKNKVATVGGSAGGHLVMMNAFTNTQENAAADSLSSNVQAVVNFYGPTDLTTDYAKNNPSVSALIGKSYADAPAAYKEASPLFFVSKQAPPILTFHGTLDELVPYEQADRLHAALQKAGAISYYHLLEGWPHTMDASVKVNAYAQYHMDAFFEKYISKP</sequence>
<keyword evidence="4" id="KW-1185">Reference proteome</keyword>
<dbReference type="RefSeq" id="WP_176801292.1">
    <property type="nucleotide sequence ID" value="NZ_FNGV01000001.1"/>
</dbReference>
<dbReference type="AlphaFoldDB" id="A0A1G9I7T7"/>
<reference evidence="3 4" key="1">
    <citation type="submission" date="2016-10" db="EMBL/GenBank/DDBJ databases">
        <authorList>
            <person name="de Groot N.N."/>
        </authorList>
    </citation>
    <scope>NUCLEOTIDE SEQUENCE [LARGE SCALE GENOMIC DNA]</scope>
    <source>
        <strain evidence="3 4">DSM 19886</strain>
    </source>
</reference>
<dbReference type="InterPro" id="IPR029058">
    <property type="entry name" value="AB_hydrolase_fold"/>
</dbReference>
<evidence type="ECO:0000313" key="3">
    <source>
        <dbReference type="EMBL" id="SDL21288.1"/>
    </source>
</evidence>